<gene>
    <name evidence="3" type="ORF">EGW08_010580</name>
</gene>
<feature type="compositionally biased region" description="Basic and acidic residues" evidence="1">
    <location>
        <begin position="297"/>
        <end position="306"/>
    </location>
</feature>
<feature type="region of interest" description="Disordered" evidence="1">
    <location>
        <begin position="747"/>
        <end position="770"/>
    </location>
</feature>
<comment type="caution">
    <text evidence="3">The sequence shown here is derived from an EMBL/GenBank/DDBJ whole genome shotgun (WGS) entry which is preliminary data.</text>
</comment>
<feature type="compositionally biased region" description="Basic and acidic residues" evidence="1">
    <location>
        <begin position="188"/>
        <end position="198"/>
    </location>
</feature>
<feature type="region of interest" description="Disordered" evidence="1">
    <location>
        <begin position="1662"/>
        <end position="1697"/>
    </location>
</feature>
<keyword evidence="4" id="KW-1185">Reference proteome</keyword>
<feature type="compositionally biased region" description="Basic and acidic residues" evidence="1">
    <location>
        <begin position="872"/>
        <end position="887"/>
    </location>
</feature>
<evidence type="ECO:0000256" key="1">
    <source>
        <dbReference type="SAM" id="MobiDB-lite"/>
    </source>
</evidence>
<feature type="compositionally biased region" description="Basic and acidic residues" evidence="1">
    <location>
        <begin position="214"/>
        <end position="229"/>
    </location>
</feature>
<feature type="region of interest" description="Disordered" evidence="1">
    <location>
        <begin position="1338"/>
        <end position="1517"/>
    </location>
</feature>
<feature type="compositionally biased region" description="Low complexity" evidence="1">
    <location>
        <begin position="1475"/>
        <end position="1487"/>
    </location>
</feature>
<feature type="compositionally biased region" description="Basic residues" evidence="1">
    <location>
        <begin position="1436"/>
        <end position="1453"/>
    </location>
</feature>
<feature type="compositionally biased region" description="Polar residues" evidence="1">
    <location>
        <begin position="677"/>
        <end position="687"/>
    </location>
</feature>
<evidence type="ECO:0000259" key="2">
    <source>
        <dbReference type="PROSITE" id="PS50873"/>
    </source>
</evidence>
<feature type="region of interest" description="Disordered" evidence="1">
    <location>
        <begin position="669"/>
        <end position="699"/>
    </location>
</feature>
<feature type="compositionally biased region" description="Basic and acidic residues" evidence="1">
    <location>
        <begin position="1404"/>
        <end position="1435"/>
    </location>
</feature>
<evidence type="ECO:0000313" key="4">
    <source>
        <dbReference type="Proteomes" id="UP000271974"/>
    </source>
</evidence>
<dbReference type="PROSITE" id="PS50873">
    <property type="entry name" value="PEROXIDASE_4"/>
    <property type="match status" value="1"/>
</dbReference>
<dbReference type="GO" id="GO:0006979">
    <property type="term" value="P:response to oxidative stress"/>
    <property type="evidence" value="ECO:0007669"/>
    <property type="project" value="InterPro"/>
</dbReference>
<sequence>GSDQDPPPLLPPTDPLAGQNKEDIRTNIYPPIITIDGRVDTDLDHLIEDDDNEEDPNYNGPVEDIPNHYPRPHVFSVIHGSLDDDVDSYANDDGTLEHTLVDAPKNFNPGDLQDVASTEAQGARIRPEQAQSGRGGVHAGGGASHLLSLTDRSHNKMHTDGADGDRSHICKSEKHHYDRHLRKPREQLQEAKHEDQKQAKAPRPPPRTSCRNSSDSRRQVYSDESIRPRHLEQVSPAIVLSDSFTATQHRALPSEACAVQQLRHSTPCDGGFRGEAQGEEGAALRYQPSAGKSVSEQTHKSEGEKRVLRRPASCTSKSYRHAKRSDKGFPSSPRQSATRSPRQEECQTDSNDEEYTFITCRETVGKSSATLATESGSLCRMNAHSSGLDGMRKQALEQPLVRRRRSKSHRKHRHHEPESELSSVRGFDSIESDSLELYDPNLSQDQCSSEKYCSDPIAASGKFSHSETEMSKSDTRASVDCPTSRRHSRRSRELPLSKHESRRLAVPPEGAATAEMCANATHPLDKRKRGSPNPAHSNNKENCRIYDAKDGDSQLEPKSNCAQNASQCLAQKYFAISKIDSEKGYRSKFLIQEMNSTENKIPRGDQQSLHGRGPQQPVIDIVENHANDDGGRKQISEPHLGNTIWQDVERSRCVKSPEKEVRNRLHKTYLAEDNRGYHNTRQESNSPPRLARKRGPIVDRETRRLEEALRGGLKRNRSPTKLGWQGYLAANDLEREMSALQERARLLGTESASSSPSNKDEYEFSPSPQTWNGIDQTWRRNMAAYPCRESCSPVWRRRHRSVRERDGRVVHRKSPRASWSFESDQSLLSLVSYKAASRAAPRHRRRISSSQFEAIARTVGTSVDGVSPPQGKSERPLLKTPIDDGFIKHMGSSPTDKDLKRSLKQAMAIAQQSLNAAVKVSKALNLVMTSSCLSIDSCSYNSSVTDHLSPRCYSLEVTPPRHLLRWPPYQRSPSVSSWNTELSCLSAQQPLYKKPMPKFNQTAAASEVGASREEPHFIGKSNEVSIHPERQRSRSVVCDSDRVIKIVPNYNLLANRADGSDNTAPLVSIYISSAASHQETHREANIVSSHIQDYSQLTGAQQHSNCFSKSSLQSYKETINNLSPREQPRDSCILEERQRLMEMAGSNKTSYIPARTQTVCVNMVTAQSFHKNAATKLSDSSNSDVFQSTHESFAFDIMDRKSNYNTKTKQLAMRTNERSREIPTHEDGSLRHAQSSPPTKLAEKFRTSLDFLGPPETHSPMMAAALDFLSQNPDSFPPPHALFRPLSPAFDPSFSKSDKLSPPSSLYCDAPGEALSVAASPFSQSPGSCVDPATYITDGSAVDPPTKRLVKNSNANKGGPKRRASADSKAFRQNKDSFVAKKRSHQHRGGDQCAVIDSNPAEPKSTEKDHDKSEKDTTYSGNRKQDHVNHKNERTVKKKHKDSSKSHNHRKVNNKQIGSGHDPAFEQKVTGDGNGDLNNNVNNNSSSPERTKDKKVPGTTTDNSKSVDDLSPEVDTNEEDGACAINRNQNQPLHPLLVRSPRGQSISETVSNIAGDSWTQDLVKNELYMLKSKARYNRDQSSYRVRKSLCVAMKLAEESLSAAAKVSQLLSQVVHVYQERHPMDTGDIAQLAVQNHAVIDGILASAGYIKARDISKIEEAKYERDDKTNTERLSQHVDFPETQSPYLNPAGAGADTT</sequence>
<feature type="region of interest" description="Disordered" evidence="1">
    <location>
        <begin position="285"/>
        <end position="352"/>
    </location>
</feature>
<feature type="compositionally biased region" description="Basic and acidic residues" evidence="1">
    <location>
        <begin position="1662"/>
        <end position="1679"/>
    </location>
</feature>
<feature type="region of interest" description="Disordered" evidence="1">
    <location>
        <begin position="458"/>
        <end position="545"/>
    </location>
</feature>
<feature type="region of interest" description="Disordered" evidence="1">
    <location>
        <begin position="1"/>
        <end position="26"/>
    </location>
</feature>
<organism evidence="3 4">
    <name type="scientific">Elysia chlorotica</name>
    <name type="common">Eastern emerald elysia</name>
    <name type="synonym">Sea slug</name>
    <dbReference type="NCBI Taxonomy" id="188477"/>
    <lineage>
        <taxon>Eukaryota</taxon>
        <taxon>Metazoa</taxon>
        <taxon>Spiralia</taxon>
        <taxon>Lophotrochozoa</taxon>
        <taxon>Mollusca</taxon>
        <taxon>Gastropoda</taxon>
        <taxon>Heterobranchia</taxon>
        <taxon>Euthyneura</taxon>
        <taxon>Panpulmonata</taxon>
        <taxon>Sacoglossa</taxon>
        <taxon>Placobranchoidea</taxon>
        <taxon>Plakobranchidae</taxon>
        <taxon>Elysia</taxon>
    </lineage>
</organism>
<feature type="region of interest" description="Disordered" evidence="1">
    <location>
        <begin position="188"/>
        <end position="229"/>
    </location>
</feature>
<feature type="compositionally biased region" description="Basic residues" evidence="1">
    <location>
        <begin position="401"/>
        <end position="414"/>
    </location>
</feature>
<name>A0A3S0ZLE0_ELYCH</name>
<feature type="compositionally biased region" description="Basic and acidic residues" evidence="1">
    <location>
        <begin position="491"/>
        <end position="503"/>
    </location>
</feature>
<proteinExistence type="predicted"/>
<feature type="compositionally biased region" description="Gly residues" evidence="1">
    <location>
        <begin position="133"/>
        <end position="143"/>
    </location>
</feature>
<feature type="region of interest" description="Disordered" evidence="1">
    <location>
        <begin position="861"/>
        <end position="897"/>
    </location>
</feature>
<feature type="compositionally biased region" description="Basic and acidic residues" evidence="1">
    <location>
        <begin position="1364"/>
        <end position="1379"/>
    </location>
</feature>
<dbReference type="OrthoDB" id="6161649at2759"/>
<protein>
    <recommendedName>
        <fullName evidence="2">Plant heme peroxidase family profile domain-containing protein</fullName>
    </recommendedName>
</protein>
<reference evidence="3 4" key="1">
    <citation type="submission" date="2019-01" db="EMBL/GenBank/DDBJ databases">
        <title>A draft genome assembly of the solar-powered sea slug Elysia chlorotica.</title>
        <authorList>
            <person name="Cai H."/>
            <person name="Li Q."/>
            <person name="Fang X."/>
            <person name="Li J."/>
            <person name="Curtis N.E."/>
            <person name="Altenburger A."/>
            <person name="Shibata T."/>
            <person name="Feng M."/>
            <person name="Maeda T."/>
            <person name="Schwartz J.A."/>
            <person name="Shigenobu S."/>
            <person name="Lundholm N."/>
            <person name="Nishiyama T."/>
            <person name="Yang H."/>
            <person name="Hasebe M."/>
            <person name="Li S."/>
            <person name="Pierce S.K."/>
            <person name="Wang J."/>
        </authorList>
    </citation>
    <scope>NUCLEOTIDE SEQUENCE [LARGE SCALE GENOMIC DNA]</scope>
    <source>
        <strain evidence="3">EC2010</strain>
        <tissue evidence="3">Whole organism of an adult</tissue>
    </source>
</reference>
<dbReference type="GO" id="GO:0020037">
    <property type="term" value="F:heme binding"/>
    <property type="evidence" value="ECO:0007669"/>
    <property type="project" value="InterPro"/>
</dbReference>
<feature type="region of interest" description="Disordered" evidence="1">
    <location>
        <begin position="101"/>
        <end position="145"/>
    </location>
</feature>
<feature type="compositionally biased region" description="Basic and acidic residues" evidence="1">
    <location>
        <begin position="1215"/>
        <end position="1230"/>
    </location>
</feature>
<evidence type="ECO:0000313" key="3">
    <source>
        <dbReference type="EMBL" id="RUS81663.1"/>
    </source>
</evidence>
<dbReference type="EMBL" id="RQTK01000325">
    <property type="protein sequence ID" value="RUS81663.1"/>
    <property type="molecule type" value="Genomic_DNA"/>
</dbReference>
<feature type="non-terminal residue" evidence="3">
    <location>
        <position position="1"/>
    </location>
</feature>
<dbReference type="Proteomes" id="UP000271974">
    <property type="component" value="Unassembled WGS sequence"/>
</dbReference>
<feature type="region of interest" description="Disordered" evidence="1">
    <location>
        <begin position="383"/>
        <end position="427"/>
    </location>
</feature>
<dbReference type="InterPro" id="IPR002016">
    <property type="entry name" value="Haem_peroxidase"/>
</dbReference>
<feature type="domain" description="Plant heme peroxidase family profile" evidence="2">
    <location>
        <begin position="361"/>
        <end position="568"/>
    </location>
</feature>
<accession>A0A3S0ZLE0</accession>
<feature type="compositionally biased region" description="Basic and acidic residues" evidence="1">
    <location>
        <begin position="464"/>
        <end position="477"/>
    </location>
</feature>
<dbReference type="GO" id="GO:0004601">
    <property type="term" value="F:peroxidase activity"/>
    <property type="evidence" value="ECO:0007669"/>
    <property type="project" value="InterPro"/>
</dbReference>
<feature type="compositionally biased region" description="Pro residues" evidence="1">
    <location>
        <begin position="1"/>
        <end position="14"/>
    </location>
</feature>
<feature type="region of interest" description="Disordered" evidence="1">
    <location>
        <begin position="1211"/>
        <end position="1240"/>
    </location>
</feature>